<name>A0A438FXY9_VITVI</name>
<dbReference type="Proteomes" id="UP000288805">
    <property type="component" value="Unassembled WGS sequence"/>
</dbReference>
<reference evidence="2 3" key="1">
    <citation type="journal article" date="2018" name="PLoS Genet.">
        <title>Population sequencing reveals clonal diversity and ancestral inbreeding in the grapevine cultivar Chardonnay.</title>
        <authorList>
            <person name="Roach M.J."/>
            <person name="Johnson D.L."/>
            <person name="Bohlmann J."/>
            <person name="van Vuuren H.J."/>
            <person name="Jones S.J."/>
            <person name="Pretorius I.S."/>
            <person name="Schmidt S.A."/>
            <person name="Borneman A.R."/>
        </authorList>
    </citation>
    <scope>NUCLEOTIDE SEQUENCE [LARGE SCALE GENOMIC DNA]</scope>
    <source>
        <strain evidence="3">cv. Chardonnay</strain>
        <tissue evidence="2">Leaf</tissue>
    </source>
</reference>
<feature type="region of interest" description="Disordered" evidence="1">
    <location>
        <begin position="1"/>
        <end position="24"/>
    </location>
</feature>
<sequence>MGVKTVSNEFSSPIPPKSVCKSSSHYHTKGDIELKDEDIQAGKDKALAAYKVVEDHLAANPSVCA</sequence>
<gene>
    <name evidence="2" type="primary">PRU1_8</name>
    <name evidence="2" type="ORF">CK203_051994</name>
</gene>
<evidence type="ECO:0000313" key="3">
    <source>
        <dbReference type="Proteomes" id="UP000288805"/>
    </source>
</evidence>
<protein>
    <submittedName>
        <fullName evidence="2">Major allergen Pru ar 1</fullName>
    </submittedName>
</protein>
<feature type="compositionally biased region" description="Polar residues" evidence="1">
    <location>
        <begin position="1"/>
        <end position="11"/>
    </location>
</feature>
<evidence type="ECO:0000313" key="2">
    <source>
        <dbReference type="EMBL" id="RVW64831.1"/>
    </source>
</evidence>
<dbReference type="EMBL" id="QGNW01000702">
    <property type="protein sequence ID" value="RVW64831.1"/>
    <property type="molecule type" value="Genomic_DNA"/>
</dbReference>
<accession>A0A438FXY9</accession>
<comment type="caution">
    <text evidence="2">The sequence shown here is derived from an EMBL/GenBank/DDBJ whole genome shotgun (WGS) entry which is preliminary data.</text>
</comment>
<dbReference type="AlphaFoldDB" id="A0A438FXY9"/>
<proteinExistence type="predicted"/>
<dbReference type="Gene3D" id="3.30.530.20">
    <property type="match status" value="1"/>
</dbReference>
<dbReference type="InterPro" id="IPR023393">
    <property type="entry name" value="START-like_dom_sf"/>
</dbReference>
<dbReference type="SUPFAM" id="SSF55961">
    <property type="entry name" value="Bet v1-like"/>
    <property type="match status" value="1"/>
</dbReference>
<organism evidence="2 3">
    <name type="scientific">Vitis vinifera</name>
    <name type="common">Grape</name>
    <dbReference type="NCBI Taxonomy" id="29760"/>
    <lineage>
        <taxon>Eukaryota</taxon>
        <taxon>Viridiplantae</taxon>
        <taxon>Streptophyta</taxon>
        <taxon>Embryophyta</taxon>
        <taxon>Tracheophyta</taxon>
        <taxon>Spermatophyta</taxon>
        <taxon>Magnoliopsida</taxon>
        <taxon>eudicotyledons</taxon>
        <taxon>Gunneridae</taxon>
        <taxon>Pentapetalae</taxon>
        <taxon>rosids</taxon>
        <taxon>Vitales</taxon>
        <taxon>Vitaceae</taxon>
        <taxon>Viteae</taxon>
        <taxon>Vitis</taxon>
    </lineage>
</organism>
<evidence type="ECO:0000256" key="1">
    <source>
        <dbReference type="SAM" id="MobiDB-lite"/>
    </source>
</evidence>